<keyword evidence="3 4" id="KW-0472">Membrane</keyword>
<feature type="transmembrane region" description="Helical" evidence="4">
    <location>
        <begin position="306"/>
        <end position="326"/>
    </location>
</feature>
<feature type="domain" description="Major facilitator superfamily (MFS) profile" evidence="5">
    <location>
        <begin position="7"/>
        <end position="387"/>
    </location>
</feature>
<accession>A0ABV7FTP4</accession>
<dbReference type="RefSeq" id="WP_379592903.1">
    <property type="nucleotide sequence ID" value="NZ_JBHRTN010000003.1"/>
</dbReference>
<dbReference type="PANTHER" id="PTHR23546">
    <property type="entry name" value="TRANSPORT PROTEIN"/>
    <property type="match status" value="1"/>
</dbReference>
<dbReference type="InterPro" id="IPR020846">
    <property type="entry name" value="MFS_dom"/>
</dbReference>
<dbReference type="Pfam" id="PF07690">
    <property type="entry name" value="MFS_1"/>
    <property type="match status" value="1"/>
</dbReference>
<dbReference type="PROSITE" id="PS51257">
    <property type="entry name" value="PROKAR_LIPOPROTEIN"/>
    <property type="match status" value="1"/>
</dbReference>
<evidence type="ECO:0000256" key="3">
    <source>
        <dbReference type="ARBA" id="ARBA00023136"/>
    </source>
</evidence>
<feature type="transmembrane region" description="Helical" evidence="4">
    <location>
        <begin position="39"/>
        <end position="61"/>
    </location>
</feature>
<evidence type="ECO:0000256" key="2">
    <source>
        <dbReference type="ARBA" id="ARBA00022989"/>
    </source>
</evidence>
<dbReference type="PANTHER" id="PTHR23546:SF1">
    <property type="entry name" value="MEMBRANE PROTEIN"/>
    <property type="match status" value="1"/>
</dbReference>
<feature type="transmembrane region" description="Helical" evidence="4">
    <location>
        <begin position="144"/>
        <end position="166"/>
    </location>
</feature>
<gene>
    <name evidence="6" type="ORF">ACFOD4_01565</name>
</gene>
<keyword evidence="2 4" id="KW-1133">Transmembrane helix</keyword>
<dbReference type="SUPFAM" id="SSF103473">
    <property type="entry name" value="MFS general substrate transporter"/>
    <property type="match status" value="1"/>
</dbReference>
<evidence type="ECO:0000259" key="5">
    <source>
        <dbReference type="PROSITE" id="PS50850"/>
    </source>
</evidence>
<protein>
    <submittedName>
        <fullName evidence="6">MFS transporter</fullName>
    </submittedName>
</protein>
<dbReference type="Proteomes" id="UP001595593">
    <property type="component" value="Unassembled WGS sequence"/>
</dbReference>
<dbReference type="InterPro" id="IPR011701">
    <property type="entry name" value="MFS"/>
</dbReference>
<evidence type="ECO:0000313" key="6">
    <source>
        <dbReference type="EMBL" id="MFC3123734.1"/>
    </source>
</evidence>
<evidence type="ECO:0000313" key="7">
    <source>
        <dbReference type="Proteomes" id="UP001595593"/>
    </source>
</evidence>
<reference evidence="7" key="1">
    <citation type="journal article" date="2019" name="Int. J. Syst. Evol. Microbiol.">
        <title>The Global Catalogue of Microorganisms (GCM) 10K type strain sequencing project: providing services to taxonomists for standard genome sequencing and annotation.</title>
        <authorList>
            <consortium name="The Broad Institute Genomics Platform"/>
            <consortium name="The Broad Institute Genome Sequencing Center for Infectious Disease"/>
            <person name="Wu L."/>
            <person name="Ma J."/>
        </authorList>
    </citation>
    <scope>NUCLEOTIDE SEQUENCE [LARGE SCALE GENOMIC DNA]</scope>
    <source>
        <strain evidence="7">KCTC 52094</strain>
    </source>
</reference>
<keyword evidence="1 4" id="KW-0812">Transmembrane</keyword>
<feature type="transmembrane region" description="Helical" evidence="4">
    <location>
        <begin position="363"/>
        <end position="381"/>
    </location>
</feature>
<feature type="transmembrane region" description="Helical" evidence="4">
    <location>
        <begin position="216"/>
        <end position="237"/>
    </location>
</feature>
<dbReference type="EMBL" id="JBHRTN010000003">
    <property type="protein sequence ID" value="MFC3123734.1"/>
    <property type="molecule type" value="Genomic_DNA"/>
</dbReference>
<keyword evidence="7" id="KW-1185">Reference proteome</keyword>
<dbReference type="InterPro" id="IPR036259">
    <property type="entry name" value="MFS_trans_sf"/>
</dbReference>
<proteinExistence type="predicted"/>
<evidence type="ECO:0000256" key="4">
    <source>
        <dbReference type="SAM" id="Phobius"/>
    </source>
</evidence>
<feature type="transmembrane region" description="Helical" evidence="4">
    <location>
        <begin position="281"/>
        <end position="300"/>
    </location>
</feature>
<organism evidence="6 7">
    <name type="scientific">Teichococcus globiformis</name>
    <dbReference type="NCBI Taxonomy" id="2307229"/>
    <lineage>
        <taxon>Bacteria</taxon>
        <taxon>Pseudomonadati</taxon>
        <taxon>Pseudomonadota</taxon>
        <taxon>Alphaproteobacteria</taxon>
        <taxon>Acetobacterales</taxon>
        <taxon>Roseomonadaceae</taxon>
        <taxon>Roseomonas</taxon>
    </lineage>
</organism>
<comment type="caution">
    <text evidence="6">The sequence shown here is derived from an EMBL/GenBank/DDBJ whole genome shotgun (WGS) entry which is preliminary data.</text>
</comment>
<feature type="transmembrane region" description="Helical" evidence="4">
    <location>
        <begin position="102"/>
        <end position="123"/>
    </location>
</feature>
<feature type="transmembrane region" description="Helical" evidence="4">
    <location>
        <begin position="249"/>
        <end position="269"/>
    </location>
</feature>
<dbReference type="Gene3D" id="1.20.1250.20">
    <property type="entry name" value="MFS general substrate transporter like domains"/>
    <property type="match status" value="1"/>
</dbReference>
<feature type="transmembrane region" description="Helical" evidence="4">
    <location>
        <begin position="172"/>
        <end position="195"/>
    </location>
</feature>
<sequence>MSSTSFRLWPLLFAVLACSMGMMAFTALAGPLLRVLGVAPWQFGLAMTLSGLLWMLMARPWGVASDRLGRKPVLLLGIGGFALAYLAFCAFIQYALWTQPAVWFVFAGLMLGRGAMGGFYAGVPPTSGALVADNTPPERRAAAMATLGSAGALGLVLGPALAAALAPQGLSLPLYGTALLPLVALVVIWAALPATPPAAKGPRRVLRWRDPRLRRPMAVAFTAMLGVANAQMMVGFLALDRLGLPPEQAANTAGIALTLVGVALLLSQALVRRLVWPPARLVRIGGSVAALGFAAVALASTAPALWMAYFVAASGMGFVFPAFAAMAANAVGPQEQGAAAGTVAAAQGCGMVLGPVLGGALYALAPGAPYLAVAAALLLVAHGRPRG</sequence>
<name>A0ABV7FTP4_9PROT</name>
<evidence type="ECO:0000256" key="1">
    <source>
        <dbReference type="ARBA" id="ARBA00022692"/>
    </source>
</evidence>
<feature type="transmembrane region" description="Helical" evidence="4">
    <location>
        <begin position="73"/>
        <end position="96"/>
    </location>
</feature>
<dbReference type="PROSITE" id="PS50850">
    <property type="entry name" value="MFS"/>
    <property type="match status" value="1"/>
</dbReference>